<keyword evidence="3 6" id="KW-0812">Transmembrane</keyword>
<dbReference type="EMBL" id="JBHTCF010000002">
    <property type="protein sequence ID" value="MFC7303737.1"/>
    <property type="molecule type" value="Genomic_DNA"/>
</dbReference>
<keyword evidence="9" id="KW-1185">Reference proteome</keyword>
<evidence type="ECO:0000256" key="2">
    <source>
        <dbReference type="ARBA" id="ARBA00022475"/>
    </source>
</evidence>
<evidence type="ECO:0000256" key="3">
    <source>
        <dbReference type="ARBA" id="ARBA00022692"/>
    </source>
</evidence>
<dbReference type="Pfam" id="PF07690">
    <property type="entry name" value="MFS_1"/>
    <property type="match status" value="1"/>
</dbReference>
<comment type="caution">
    <text evidence="8">The sequence shown here is derived from an EMBL/GenBank/DDBJ whole genome shotgun (WGS) entry which is preliminary data.</text>
</comment>
<feature type="transmembrane region" description="Helical" evidence="6">
    <location>
        <begin position="145"/>
        <end position="171"/>
    </location>
</feature>
<dbReference type="PROSITE" id="PS50850">
    <property type="entry name" value="MFS"/>
    <property type="match status" value="1"/>
</dbReference>
<evidence type="ECO:0000256" key="6">
    <source>
        <dbReference type="SAM" id="Phobius"/>
    </source>
</evidence>
<name>A0ABW2JDB9_9ACTN</name>
<feature type="transmembrane region" description="Helical" evidence="6">
    <location>
        <begin position="240"/>
        <end position="262"/>
    </location>
</feature>
<keyword evidence="5 6" id="KW-0472">Membrane</keyword>
<evidence type="ECO:0000256" key="1">
    <source>
        <dbReference type="ARBA" id="ARBA00004651"/>
    </source>
</evidence>
<evidence type="ECO:0000256" key="5">
    <source>
        <dbReference type="ARBA" id="ARBA00023136"/>
    </source>
</evidence>
<gene>
    <name evidence="8" type="ORF">ACFQVC_05850</name>
</gene>
<comment type="subcellular location">
    <subcellularLocation>
        <location evidence="1">Cell membrane</location>
        <topology evidence="1">Multi-pass membrane protein</topology>
    </subcellularLocation>
</comment>
<keyword evidence="4 6" id="KW-1133">Transmembrane helix</keyword>
<feature type="transmembrane region" description="Helical" evidence="6">
    <location>
        <begin position="283"/>
        <end position="300"/>
    </location>
</feature>
<evidence type="ECO:0000313" key="8">
    <source>
        <dbReference type="EMBL" id="MFC7303737.1"/>
    </source>
</evidence>
<dbReference type="Proteomes" id="UP001596523">
    <property type="component" value="Unassembled WGS sequence"/>
</dbReference>
<organism evidence="8 9">
    <name type="scientific">Streptomyces monticola</name>
    <dbReference type="NCBI Taxonomy" id="2666263"/>
    <lineage>
        <taxon>Bacteria</taxon>
        <taxon>Bacillati</taxon>
        <taxon>Actinomycetota</taxon>
        <taxon>Actinomycetes</taxon>
        <taxon>Kitasatosporales</taxon>
        <taxon>Streptomycetaceae</taxon>
        <taxon>Streptomyces</taxon>
    </lineage>
</organism>
<feature type="transmembrane region" description="Helical" evidence="6">
    <location>
        <begin position="209"/>
        <end position="234"/>
    </location>
</feature>
<dbReference type="SUPFAM" id="SSF103473">
    <property type="entry name" value="MFS general substrate transporter"/>
    <property type="match status" value="1"/>
</dbReference>
<dbReference type="InterPro" id="IPR020846">
    <property type="entry name" value="MFS_dom"/>
</dbReference>
<feature type="domain" description="Major facilitator superfamily (MFS) profile" evidence="7">
    <location>
        <begin position="1"/>
        <end position="182"/>
    </location>
</feature>
<evidence type="ECO:0000259" key="7">
    <source>
        <dbReference type="PROSITE" id="PS50850"/>
    </source>
</evidence>
<proteinExistence type="predicted"/>
<reference evidence="9" key="1">
    <citation type="journal article" date="2019" name="Int. J. Syst. Evol. Microbiol.">
        <title>The Global Catalogue of Microorganisms (GCM) 10K type strain sequencing project: providing services to taxonomists for standard genome sequencing and annotation.</title>
        <authorList>
            <consortium name="The Broad Institute Genomics Platform"/>
            <consortium name="The Broad Institute Genome Sequencing Center for Infectious Disease"/>
            <person name="Wu L."/>
            <person name="Ma J."/>
        </authorList>
    </citation>
    <scope>NUCLEOTIDE SEQUENCE [LARGE SCALE GENOMIC DNA]</scope>
    <source>
        <strain evidence="9">SYNS20</strain>
    </source>
</reference>
<dbReference type="RefSeq" id="WP_381828246.1">
    <property type="nucleotide sequence ID" value="NZ_JBHTCF010000002.1"/>
</dbReference>
<evidence type="ECO:0000256" key="4">
    <source>
        <dbReference type="ARBA" id="ARBA00022989"/>
    </source>
</evidence>
<keyword evidence="2" id="KW-1003">Cell membrane</keyword>
<dbReference type="PANTHER" id="PTHR23513">
    <property type="entry name" value="INTEGRAL MEMBRANE EFFLUX PROTEIN-RELATED"/>
    <property type="match status" value="1"/>
</dbReference>
<dbReference type="PANTHER" id="PTHR23513:SF11">
    <property type="entry name" value="STAPHYLOFERRIN A TRANSPORTER"/>
    <property type="match status" value="1"/>
</dbReference>
<accession>A0ABW2JDB9</accession>
<feature type="transmembrane region" description="Helical" evidence="6">
    <location>
        <begin position="67"/>
        <end position="86"/>
    </location>
</feature>
<feature type="transmembrane region" description="Helical" evidence="6">
    <location>
        <begin position="93"/>
        <end position="112"/>
    </location>
</feature>
<dbReference type="Gene3D" id="1.20.1250.20">
    <property type="entry name" value="MFS general substrate transporter like domains"/>
    <property type="match status" value="1"/>
</dbReference>
<feature type="transmembrane region" description="Helical" evidence="6">
    <location>
        <begin position="370"/>
        <end position="389"/>
    </location>
</feature>
<dbReference type="InterPro" id="IPR036259">
    <property type="entry name" value="MFS_trans_sf"/>
</dbReference>
<dbReference type="InterPro" id="IPR011701">
    <property type="entry name" value="MFS"/>
</dbReference>
<protein>
    <submittedName>
        <fullName evidence="8">MFS transporter</fullName>
    </submittedName>
</protein>
<feature type="transmembrane region" description="Helical" evidence="6">
    <location>
        <begin position="21"/>
        <end position="47"/>
    </location>
</feature>
<sequence length="393" mass="38279">MRTYLAGAATARAGDEMAEPALLLAGLAATGSVTAGAALLAGLTVSAAVGGPVVGALLDRSARPGRLLAAALALYALALAAILGALGRLPFAVLVLVAVGAGLLGPALSGGWTSQLPAVVLPEALPRANGLDAMTYNISGLVGPALAGAVAAALGAPAAVVLSAALIFLAVPAAWTLPARRPAARGQGGTSLAADLTAGFRAIIRVRPLARATVVSVISCAGAGMLVACSPLLGERTFGAAGHGALLLSGVAASALTANALLARFPHPACPHTPCPPRPGPDTVLWCGTTLLAVALLLAATGHPALVVAAALVAGAGEGPQLAALFAIRHREAPERLRAQVFTTGASLKITGYSLGAALAGSLASRSLTGALVAAAGVQALALAAYALLRRKP</sequence>
<feature type="transmembrane region" description="Helical" evidence="6">
    <location>
        <begin position="306"/>
        <end position="328"/>
    </location>
</feature>
<evidence type="ECO:0000313" key="9">
    <source>
        <dbReference type="Proteomes" id="UP001596523"/>
    </source>
</evidence>
<feature type="transmembrane region" description="Helical" evidence="6">
    <location>
        <begin position="340"/>
        <end position="364"/>
    </location>
</feature>